<keyword evidence="1" id="KW-0732">Signal</keyword>
<dbReference type="OrthoDB" id="881221at2"/>
<proteinExistence type="predicted"/>
<dbReference type="EMBL" id="FWXS01000007">
    <property type="protein sequence ID" value="SMC77045.1"/>
    <property type="molecule type" value="Genomic_DNA"/>
</dbReference>
<feature type="signal peptide" evidence="1">
    <location>
        <begin position="1"/>
        <end position="21"/>
    </location>
</feature>
<feature type="chain" id="PRO_5012077087" description="Lipoprotein" evidence="1">
    <location>
        <begin position="22"/>
        <end position="162"/>
    </location>
</feature>
<organism evidence="2 3">
    <name type="scientific">Moheibacter sediminis</name>
    <dbReference type="NCBI Taxonomy" id="1434700"/>
    <lineage>
        <taxon>Bacteria</taxon>
        <taxon>Pseudomonadati</taxon>
        <taxon>Bacteroidota</taxon>
        <taxon>Flavobacteriia</taxon>
        <taxon>Flavobacteriales</taxon>
        <taxon>Weeksellaceae</taxon>
        <taxon>Moheibacter</taxon>
    </lineage>
</organism>
<protein>
    <recommendedName>
        <fullName evidence="4">Lipoprotein</fullName>
    </recommendedName>
</protein>
<keyword evidence="3" id="KW-1185">Reference proteome</keyword>
<dbReference type="Proteomes" id="UP000192393">
    <property type="component" value="Unassembled WGS sequence"/>
</dbReference>
<evidence type="ECO:0000256" key="1">
    <source>
        <dbReference type="SAM" id="SignalP"/>
    </source>
</evidence>
<evidence type="ECO:0000313" key="3">
    <source>
        <dbReference type="Proteomes" id="UP000192393"/>
    </source>
</evidence>
<accession>A0A1W2BVL6</accession>
<name>A0A1W2BVL6_9FLAO</name>
<reference evidence="2 3" key="1">
    <citation type="submission" date="2017-04" db="EMBL/GenBank/DDBJ databases">
        <authorList>
            <person name="Afonso C.L."/>
            <person name="Miller P.J."/>
            <person name="Scott M.A."/>
            <person name="Spackman E."/>
            <person name="Goraichik I."/>
            <person name="Dimitrov K.M."/>
            <person name="Suarez D.L."/>
            <person name="Swayne D.E."/>
        </authorList>
    </citation>
    <scope>NUCLEOTIDE SEQUENCE [LARGE SCALE GENOMIC DNA]</scope>
    <source>
        <strain evidence="2 3">CGMCC 1.12708</strain>
    </source>
</reference>
<dbReference type="PROSITE" id="PS51257">
    <property type="entry name" value="PROKAR_LIPOPROTEIN"/>
    <property type="match status" value="1"/>
</dbReference>
<sequence length="162" mass="18185">MKNILWISAVILLVFVSCKTAKINSDNLQGIYSYGDDIEKGRVGTVTIYTENKDSAIFYVDVNRGAPSYNMGLLLGKVKLENGYGIYYKKNEYSDRGCKFSLKFKPHELAITTLEDQDECGFGNGVYIDGTYTRTSDVQPEFYTSGEGDKVYFKSIKPADLD</sequence>
<gene>
    <name evidence="2" type="ORF">SAMN06296427_107188</name>
</gene>
<evidence type="ECO:0008006" key="4">
    <source>
        <dbReference type="Google" id="ProtNLM"/>
    </source>
</evidence>
<evidence type="ECO:0000313" key="2">
    <source>
        <dbReference type="EMBL" id="SMC77045.1"/>
    </source>
</evidence>
<dbReference type="STRING" id="1434700.SAMN06296427_107188"/>
<dbReference type="AlphaFoldDB" id="A0A1W2BVL6"/>
<dbReference type="RefSeq" id="WP_084017863.1">
    <property type="nucleotide sequence ID" value="NZ_FWXS01000007.1"/>
</dbReference>